<dbReference type="EMBL" id="KB201930">
    <property type="protein sequence ID" value="ESO93416.1"/>
    <property type="molecule type" value="Genomic_DNA"/>
</dbReference>
<organism evidence="1 2">
    <name type="scientific">Lottia gigantea</name>
    <name type="common">Giant owl limpet</name>
    <dbReference type="NCBI Taxonomy" id="225164"/>
    <lineage>
        <taxon>Eukaryota</taxon>
        <taxon>Metazoa</taxon>
        <taxon>Spiralia</taxon>
        <taxon>Lophotrochozoa</taxon>
        <taxon>Mollusca</taxon>
        <taxon>Gastropoda</taxon>
        <taxon>Patellogastropoda</taxon>
        <taxon>Lottioidea</taxon>
        <taxon>Lottiidae</taxon>
        <taxon>Lottia</taxon>
    </lineage>
</organism>
<dbReference type="PANTHER" id="PTHR24150:SF8">
    <property type="entry name" value="ANKYRIN REPEAT AND MYND DOMAIN-CONTAINING PROTEIN 2"/>
    <property type="match status" value="1"/>
</dbReference>
<protein>
    <submittedName>
        <fullName evidence="1">Uncharacterized protein</fullName>
    </submittedName>
</protein>
<feature type="non-terminal residue" evidence="1">
    <location>
        <position position="1"/>
    </location>
</feature>
<dbReference type="InterPro" id="IPR052452">
    <property type="entry name" value="Ankyrin-MYND_dom_contain_2"/>
</dbReference>
<dbReference type="CTD" id="20243967"/>
<name>V4AIV5_LOTGI</name>
<evidence type="ECO:0000313" key="1">
    <source>
        <dbReference type="EMBL" id="ESO93416.1"/>
    </source>
</evidence>
<dbReference type="STRING" id="225164.V4AIV5"/>
<dbReference type="OrthoDB" id="10257049at2759"/>
<dbReference type="PANTHER" id="PTHR24150">
    <property type="entry name" value="ANKYRIN REPEAT AND MYND DOMAIN-CONTAINING PROTEIN 2"/>
    <property type="match status" value="1"/>
</dbReference>
<gene>
    <name evidence="1" type="ORF">LOTGIDRAFT_176744</name>
</gene>
<dbReference type="KEGG" id="lgi:LOTGIDRAFT_176744"/>
<evidence type="ECO:0000313" key="2">
    <source>
        <dbReference type="Proteomes" id="UP000030746"/>
    </source>
</evidence>
<proteinExistence type="predicted"/>
<dbReference type="RefSeq" id="XP_009055896.1">
    <property type="nucleotide sequence ID" value="XM_009057648.1"/>
</dbReference>
<sequence>LETEGKLPLETLEPLLGLVNSVNLHPVKVSMYLRDNMILVNESYKVSMYLHNNMILVNESYKVSMYLRDNMILVNESYKVSMYLHNNMILVNESYKVSMYLHNNMILVNESYKVSMYLRDNMILVNESYKKNMKARDTNDVMAVKLHYFTTIIRLARKSHDDKNDNLQFWIKSLVKGRDQDGFPEFAERVVRQSLKEFPYVDSQLFQTLVRQISSVKIGDTPTALSSLIAGVNGNQFAMAEDVCATCGERNAVKSCSVCKYTQLYGTTITG</sequence>
<accession>V4AIV5</accession>
<dbReference type="GeneID" id="20243967"/>
<reference evidence="1 2" key="1">
    <citation type="journal article" date="2013" name="Nature">
        <title>Insights into bilaterian evolution from three spiralian genomes.</title>
        <authorList>
            <person name="Simakov O."/>
            <person name="Marletaz F."/>
            <person name="Cho S.J."/>
            <person name="Edsinger-Gonzales E."/>
            <person name="Havlak P."/>
            <person name="Hellsten U."/>
            <person name="Kuo D.H."/>
            <person name="Larsson T."/>
            <person name="Lv J."/>
            <person name="Arendt D."/>
            <person name="Savage R."/>
            <person name="Osoegawa K."/>
            <person name="de Jong P."/>
            <person name="Grimwood J."/>
            <person name="Chapman J.A."/>
            <person name="Shapiro H."/>
            <person name="Aerts A."/>
            <person name="Otillar R.P."/>
            <person name="Terry A.Y."/>
            <person name="Boore J.L."/>
            <person name="Grigoriev I.V."/>
            <person name="Lindberg D.R."/>
            <person name="Seaver E.C."/>
            <person name="Weisblat D.A."/>
            <person name="Putnam N.H."/>
            <person name="Rokhsar D.S."/>
        </authorList>
    </citation>
    <scope>NUCLEOTIDE SEQUENCE [LARGE SCALE GENOMIC DNA]</scope>
</reference>
<dbReference type="AlphaFoldDB" id="V4AIV5"/>
<keyword evidence="2" id="KW-1185">Reference proteome</keyword>
<dbReference type="Proteomes" id="UP000030746">
    <property type="component" value="Unassembled WGS sequence"/>
</dbReference>